<dbReference type="KEGG" id="erz:ER308_13275"/>
<dbReference type="InterPro" id="IPR002539">
    <property type="entry name" value="MaoC-like_dom"/>
</dbReference>
<gene>
    <name evidence="3" type="ORF">ER308_13275</name>
</gene>
<organism evidence="3 4">
    <name type="scientific">Egibacter rhizosphaerae</name>
    <dbReference type="NCBI Taxonomy" id="1670831"/>
    <lineage>
        <taxon>Bacteria</taxon>
        <taxon>Bacillati</taxon>
        <taxon>Actinomycetota</taxon>
        <taxon>Nitriliruptoria</taxon>
        <taxon>Egibacterales</taxon>
        <taxon>Egibacteraceae</taxon>
        <taxon>Egibacter</taxon>
    </lineage>
</organism>
<dbReference type="OrthoDB" id="9800237at2"/>
<dbReference type="InterPro" id="IPR029069">
    <property type="entry name" value="HotDog_dom_sf"/>
</dbReference>
<evidence type="ECO:0000313" key="4">
    <source>
        <dbReference type="Proteomes" id="UP000291469"/>
    </source>
</evidence>
<dbReference type="Pfam" id="PF01575">
    <property type="entry name" value="MaoC_dehydratas"/>
    <property type="match status" value="1"/>
</dbReference>
<feature type="domain" description="MaoC-like" evidence="2">
    <location>
        <begin position="42"/>
        <end position="131"/>
    </location>
</feature>
<evidence type="ECO:0000256" key="1">
    <source>
        <dbReference type="ARBA" id="ARBA00005254"/>
    </source>
</evidence>
<evidence type="ECO:0000313" key="3">
    <source>
        <dbReference type="EMBL" id="QBI20439.1"/>
    </source>
</evidence>
<proteinExistence type="inferred from homology"/>
<reference evidence="3 4" key="1">
    <citation type="submission" date="2019-01" db="EMBL/GenBank/DDBJ databases">
        <title>Egibacter rhizosphaerae EGI 80759T.</title>
        <authorList>
            <person name="Chen D.-D."/>
            <person name="Tian Y."/>
            <person name="Jiao J.-Y."/>
            <person name="Zhang X.-T."/>
            <person name="Zhang Y.-G."/>
            <person name="Zhang Y."/>
            <person name="Xiao M."/>
            <person name="Shu W.-S."/>
            <person name="Li W.-J."/>
        </authorList>
    </citation>
    <scope>NUCLEOTIDE SEQUENCE [LARGE SCALE GENOMIC DNA]</scope>
    <source>
        <strain evidence="3 4">EGI 80759</strain>
    </source>
</reference>
<dbReference type="PANTHER" id="PTHR43841:SF3">
    <property type="entry name" value="(3R)-HYDROXYACYL-ACP DEHYDRATASE SUBUNIT HADB"/>
    <property type="match status" value="1"/>
</dbReference>
<dbReference type="Proteomes" id="UP000291469">
    <property type="component" value="Chromosome"/>
</dbReference>
<comment type="similarity">
    <text evidence="1">Belongs to the enoyl-CoA hydratase/isomerase family.</text>
</comment>
<dbReference type="Gene3D" id="3.10.129.10">
    <property type="entry name" value="Hotdog Thioesterase"/>
    <property type="match status" value="1"/>
</dbReference>
<evidence type="ECO:0000259" key="2">
    <source>
        <dbReference type="Pfam" id="PF01575"/>
    </source>
</evidence>
<dbReference type="SUPFAM" id="SSF54637">
    <property type="entry name" value="Thioesterase/thiol ester dehydrase-isomerase"/>
    <property type="match status" value="1"/>
</dbReference>
<accession>A0A411YH54</accession>
<dbReference type="PANTHER" id="PTHR43841">
    <property type="entry name" value="3-HYDROXYACYL-THIOESTER DEHYDRATASE HTDX-RELATED"/>
    <property type="match status" value="1"/>
</dbReference>
<dbReference type="AlphaFoldDB" id="A0A411YH54"/>
<dbReference type="EMBL" id="CP036402">
    <property type="protein sequence ID" value="QBI20439.1"/>
    <property type="molecule type" value="Genomic_DNA"/>
</dbReference>
<protein>
    <submittedName>
        <fullName evidence="3">Acyl dehydratase</fullName>
    </submittedName>
</protein>
<name>A0A411YH54_9ACTN</name>
<keyword evidence="4" id="KW-1185">Reference proteome</keyword>
<sequence>MRGTGHRRAGRAQSEHDHLLQGGRLMPARETVEVGDQLPVVEHVIDQDMLIRYAGASGDFNRLHWDPEFAAQVSPTGGVIGHGMLSMGLVSSAVTAWAGGPEHVAHLSASFRAPCPVGATLRVGGEVTEVDHDGGAATVAVWAETEDGARVVDAKGSRAVVRLSD</sequence>